<dbReference type="InterPro" id="IPR029063">
    <property type="entry name" value="SAM-dependent_MTases_sf"/>
</dbReference>
<dbReference type="STRING" id="269670.SAMN02982927_02229"/>
<dbReference type="PANTHER" id="PTHR43460">
    <property type="entry name" value="METHYLTRANSFERASE"/>
    <property type="match status" value="1"/>
</dbReference>
<dbReference type="Proteomes" id="UP000198752">
    <property type="component" value="Unassembled WGS sequence"/>
</dbReference>
<keyword evidence="2" id="KW-1185">Reference proteome</keyword>
<dbReference type="CDD" id="cd02440">
    <property type="entry name" value="AdoMet_MTases"/>
    <property type="match status" value="1"/>
</dbReference>
<evidence type="ECO:0000313" key="2">
    <source>
        <dbReference type="Proteomes" id="UP000198752"/>
    </source>
</evidence>
<evidence type="ECO:0000313" key="1">
    <source>
        <dbReference type="EMBL" id="SFG61569.1"/>
    </source>
</evidence>
<protein>
    <submittedName>
        <fullName evidence="1">Methyltransferase domain-containing protein</fullName>
    </submittedName>
</protein>
<dbReference type="GO" id="GO:0032259">
    <property type="term" value="P:methylation"/>
    <property type="evidence" value="ECO:0007669"/>
    <property type="project" value="UniProtKB-KW"/>
</dbReference>
<dbReference type="InterPro" id="IPR052939">
    <property type="entry name" value="23S_rRNA_MeTrnsfrase_RlmA"/>
</dbReference>
<accession>A0A1I2TBS6</accession>
<dbReference type="GO" id="GO:0008168">
    <property type="term" value="F:methyltransferase activity"/>
    <property type="evidence" value="ECO:0007669"/>
    <property type="project" value="UniProtKB-KW"/>
</dbReference>
<keyword evidence="1" id="KW-0489">Methyltransferase</keyword>
<dbReference type="AlphaFoldDB" id="A0A1I2TBS6"/>
<organism evidence="1 2">
    <name type="scientific">Sporolactobacillus nakayamae</name>
    <dbReference type="NCBI Taxonomy" id="269670"/>
    <lineage>
        <taxon>Bacteria</taxon>
        <taxon>Bacillati</taxon>
        <taxon>Bacillota</taxon>
        <taxon>Bacilli</taxon>
        <taxon>Bacillales</taxon>
        <taxon>Sporolactobacillaceae</taxon>
        <taxon>Sporolactobacillus</taxon>
    </lineage>
</organism>
<dbReference type="RefSeq" id="WP_093672947.1">
    <property type="nucleotide sequence ID" value="NZ_FOOY01000014.1"/>
</dbReference>
<dbReference type="Pfam" id="PF13489">
    <property type="entry name" value="Methyltransf_23"/>
    <property type="match status" value="1"/>
</dbReference>
<name>A0A1I2TBS6_9BACL</name>
<dbReference type="EMBL" id="FOOY01000014">
    <property type="protein sequence ID" value="SFG61569.1"/>
    <property type="molecule type" value="Genomic_DNA"/>
</dbReference>
<proteinExistence type="predicted"/>
<reference evidence="2" key="1">
    <citation type="submission" date="2016-10" db="EMBL/GenBank/DDBJ databases">
        <authorList>
            <person name="Varghese N."/>
            <person name="Submissions S."/>
        </authorList>
    </citation>
    <scope>NUCLEOTIDE SEQUENCE [LARGE SCALE GENOMIC DNA]</scope>
    <source>
        <strain evidence="2">ATCC 700379</strain>
    </source>
</reference>
<dbReference type="Gene3D" id="3.40.50.150">
    <property type="entry name" value="Vaccinia Virus protein VP39"/>
    <property type="match status" value="1"/>
</dbReference>
<dbReference type="OrthoDB" id="9795864at2"/>
<keyword evidence="1" id="KW-0808">Transferase</keyword>
<dbReference type="SUPFAM" id="SSF53335">
    <property type="entry name" value="S-adenosyl-L-methionine-dependent methyltransferases"/>
    <property type="match status" value="1"/>
</dbReference>
<sequence length="253" mass="29768">MDKHTLKRLWQQEEKADFQGWNFSHLKGRWESEHLPWSYRKIVLARLNPTDKLLDMGTGGGEFLLSLRHPYHNTSVTEAWAPNIQLIEKRLAPLGIHIHKNENEGDIPCPDHTFDLIINQHTGMNISDIKRTLKPNGLFITKQVGADNNYTLSKRLIPEYQRPYPHNTLRQVVGDLKQAGFKIEQQFEYFPYLRFYDVGAIVYYATIISWEFPGFSVERCFDTLYLLHKQIERQGYVQTNEHRFLIVARNNKN</sequence>
<gene>
    <name evidence="1" type="ORF">SAMN02982927_02229</name>
</gene>
<dbReference type="PANTHER" id="PTHR43460:SF1">
    <property type="entry name" value="METHYLTRANSFERASE TYPE 11 DOMAIN-CONTAINING PROTEIN"/>
    <property type="match status" value="1"/>
</dbReference>